<dbReference type="GO" id="GO:0005525">
    <property type="term" value="F:GTP binding"/>
    <property type="evidence" value="ECO:0007669"/>
    <property type="project" value="UniProtKB-UniRule"/>
</dbReference>
<dbReference type="InterPro" id="IPR006073">
    <property type="entry name" value="GTP-bd"/>
</dbReference>
<feature type="domain" description="EngA-type G" evidence="11">
    <location>
        <begin position="208"/>
        <end position="381"/>
    </location>
</feature>
<dbReference type="Gene3D" id="3.40.50.300">
    <property type="entry name" value="P-loop containing nucleotide triphosphate hydrolases"/>
    <property type="match status" value="2"/>
</dbReference>
<dbReference type="InterPro" id="IPR031166">
    <property type="entry name" value="G_ENGA"/>
</dbReference>
<evidence type="ECO:0000256" key="9">
    <source>
        <dbReference type="PROSITE-ProRule" id="PRU01049"/>
    </source>
</evidence>
<dbReference type="PANTHER" id="PTHR43834">
    <property type="entry name" value="GTPASE DER"/>
    <property type="match status" value="1"/>
</dbReference>
<evidence type="ECO:0000256" key="1">
    <source>
        <dbReference type="ARBA" id="ARBA00008279"/>
    </source>
</evidence>
<dbReference type="PRINTS" id="PR00326">
    <property type="entry name" value="GTP1OBG"/>
</dbReference>
<evidence type="ECO:0000259" key="11">
    <source>
        <dbReference type="PROSITE" id="PS51712"/>
    </source>
</evidence>
<name>A0A2N2E8V8_9BACT</name>
<dbReference type="CDD" id="cd01895">
    <property type="entry name" value="EngA2"/>
    <property type="match status" value="1"/>
</dbReference>
<sequence length="474" mass="54209">MIDEKLPLVIIIGRTNVGKSTLFNRLIEKNQALVSPIENTTRDFNINKMNWRGFDFQVLDTAGVSDSYALKKKMNVEEGGVKRIEQKVQKQVYELIKKADLLLFVVDNKAGLLKEDKNIVSFLKKRNYQKRTILVANKVDNFRQVAESFEFNKLSLNEPVPISALTGSGTGDLLDLIIEYFEKNKKGDGQKEDEKSIEAKLAADKDKINLCIIGKPNVGKSSLLNSLLGYERVIVSEIPHTTREPQNTELMYKNRLINLIDTAGINKMGKKSEGLEKYGIIKSLKSLREADIILLVIDINDEITRQDSKLIEEIMNQGKSFIIVANKWDLIEDRSTKYWTREININFPFIVWAPIVFVSALKGEKVDKIFDLVLRIDAARKIKISDTGLSRFLAKMIKKHKPTKGRGVKHPRIYSLRQTWTNPPKFEVRIGSQEDLHDSYLRFLENRLREDFDFFGSPVRVSVKKNKKIHGVAG</sequence>
<dbReference type="Gene3D" id="3.30.300.20">
    <property type="match status" value="1"/>
</dbReference>
<dbReference type="FunFam" id="3.40.50.300:FF:000494">
    <property type="entry name" value="tRNA modification GTPase MnmE"/>
    <property type="match status" value="1"/>
</dbReference>
<dbReference type="Pfam" id="PF14714">
    <property type="entry name" value="KH_dom-like"/>
    <property type="match status" value="1"/>
</dbReference>
<evidence type="ECO:0000313" key="13">
    <source>
        <dbReference type="Proteomes" id="UP000233517"/>
    </source>
</evidence>
<dbReference type="InterPro" id="IPR005225">
    <property type="entry name" value="Small_GTP-bd"/>
</dbReference>
<evidence type="ECO:0000256" key="3">
    <source>
        <dbReference type="ARBA" id="ARBA00022517"/>
    </source>
</evidence>
<comment type="similarity">
    <text evidence="1 8 9 10">Belongs to the TRAFAC class TrmE-Era-EngA-EngB-Septin-like GTPase superfamily. EngA (Der) GTPase family.</text>
</comment>
<feature type="binding site" evidence="8">
    <location>
        <begin position="137"/>
        <end position="140"/>
    </location>
    <ligand>
        <name>GTP</name>
        <dbReference type="ChEBI" id="CHEBI:37565"/>
        <label>1</label>
    </ligand>
</feature>
<organism evidence="12 13">
    <name type="scientific">Candidatus Falkowbacteria bacterium HGW-Falkowbacteria-1</name>
    <dbReference type="NCBI Taxonomy" id="2013768"/>
    <lineage>
        <taxon>Bacteria</taxon>
        <taxon>Candidatus Falkowiibacteriota</taxon>
    </lineage>
</organism>
<evidence type="ECO:0000256" key="2">
    <source>
        <dbReference type="ARBA" id="ARBA00020953"/>
    </source>
</evidence>
<dbReference type="AlphaFoldDB" id="A0A2N2E8V8"/>
<feature type="binding site" evidence="8">
    <location>
        <begin position="214"/>
        <end position="221"/>
    </location>
    <ligand>
        <name>GTP</name>
        <dbReference type="ChEBI" id="CHEBI:37565"/>
        <label>2</label>
    </ligand>
</feature>
<protein>
    <recommendedName>
        <fullName evidence="2 8">GTPase Der</fullName>
    </recommendedName>
    <alternativeName>
        <fullName evidence="7 8">GTP-binding protein EngA</fullName>
    </alternativeName>
</protein>
<evidence type="ECO:0000256" key="5">
    <source>
        <dbReference type="ARBA" id="ARBA00022741"/>
    </source>
</evidence>
<dbReference type="GO" id="GO:0042254">
    <property type="term" value="P:ribosome biogenesis"/>
    <property type="evidence" value="ECO:0007669"/>
    <property type="project" value="UniProtKB-KW"/>
</dbReference>
<dbReference type="NCBIfam" id="TIGR03594">
    <property type="entry name" value="GTPase_EngA"/>
    <property type="match status" value="1"/>
</dbReference>
<dbReference type="PIRSF" id="PIRSF006485">
    <property type="entry name" value="GTP-binding_EngA"/>
    <property type="match status" value="1"/>
</dbReference>
<keyword evidence="4 10" id="KW-0677">Repeat</keyword>
<dbReference type="PROSITE" id="PS51712">
    <property type="entry name" value="G_ENGA"/>
    <property type="match status" value="1"/>
</dbReference>
<dbReference type="CDD" id="cd01894">
    <property type="entry name" value="EngA1"/>
    <property type="match status" value="1"/>
</dbReference>
<reference evidence="12 13" key="1">
    <citation type="journal article" date="2017" name="ISME J.">
        <title>Potential for microbial H2 and metal transformations associated with novel bacteria and archaea in deep terrestrial subsurface sediments.</title>
        <authorList>
            <person name="Hernsdorf A.W."/>
            <person name="Amano Y."/>
            <person name="Miyakawa K."/>
            <person name="Ise K."/>
            <person name="Suzuki Y."/>
            <person name="Anantharaman K."/>
            <person name="Probst A."/>
            <person name="Burstein D."/>
            <person name="Thomas B.C."/>
            <person name="Banfield J.F."/>
        </authorList>
    </citation>
    <scope>NUCLEOTIDE SEQUENCE [LARGE SCALE GENOMIC DNA]</scope>
    <source>
        <strain evidence="12">HGW-Falkowbacteria-1</strain>
    </source>
</reference>
<comment type="function">
    <text evidence="8 10">GTPase that plays an essential role in the late steps of ribosome biogenesis.</text>
</comment>
<feature type="binding site" evidence="8">
    <location>
        <begin position="60"/>
        <end position="64"/>
    </location>
    <ligand>
        <name>GTP</name>
        <dbReference type="ChEBI" id="CHEBI:37565"/>
        <label>1</label>
    </ligand>
</feature>
<feature type="binding site" evidence="8">
    <location>
        <begin position="326"/>
        <end position="329"/>
    </location>
    <ligand>
        <name>GTP</name>
        <dbReference type="ChEBI" id="CHEBI:37565"/>
        <label>2</label>
    </ligand>
</feature>
<evidence type="ECO:0000256" key="7">
    <source>
        <dbReference type="ARBA" id="ARBA00032345"/>
    </source>
</evidence>
<dbReference type="InterPro" id="IPR016484">
    <property type="entry name" value="GTPase_Der"/>
</dbReference>
<dbReference type="InterPro" id="IPR027417">
    <property type="entry name" value="P-loop_NTPase"/>
</dbReference>
<dbReference type="InterPro" id="IPR032859">
    <property type="entry name" value="KH_dom-like"/>
</dbReference>
<evidence type="ECO:0000256" key="6">
    <source>
        <dbReference type="ARBA" id="ARBA00023134"/>
    </source>
</evidence>
<dbReference type="InterPro" id="IPR015946">
    <property type="entry name" value="KH_dom-like_a/b"/>
</dbReference>
<dbReference type="EMBL" id="PHAI01000003">
    <property type="protein sequence ID" value="PKM91145.1"/>
    <property type="molecule type" value="Genomic_DNA"/>
</dbReference>
<keyword evidence="3 8" id="KW-0690">Ribosome biogenesis</keyword>
<dbReference type="NCBIfam" id="TIGR00231">
    <property type="entry name" value="small_GTP"/>
    <property type="match status" value="2"/>
</dbReference>
<evidence type="ECO:0000313" key="12">
    <source>
        <dbReference type="EMBL" id="PKM91145.1"/>
    </source>
</evidence>
<dbReference type="Pfam" id="PF01926">
    <property type="entry name" value="MMR_HSR1"/>
    <property type="match status" value="2"/>
</dbReference>
<dbReference type="PANTHER" id="PTHR43834:SF6">
    <property type="entry name" value="GTPASE DER"/>
    <property type="match status" value="1"/>
</dbReference>
<proteinExistence type="inferred from homology"/>
<evidence type="ECO:0000256" key="8">
    <source>
        <dbReference type="HAMAP-Rule" id="MF_00195"/>
    </source>
</evidence>
<evidence type="ECO:0000256" key="4">
    <source>
        <dbReference type="ARBA" id="ARBA00022737"/>
    </source>
</evidence>
<evidence type="ECO:0000256" key="10">
    <source>
        <dbReference type="RuleBase" id="RU004481"/>
    </source>
</evidence>
<dbReference type="HAMAP" id="MF_00195">
    <property type="entry name" value="GTPase_Der"/>
    <property type="match status" value="1"/>
</dbReference>
<dbReference type="Proteomes" id="UP000233517">
    <property type="component" value="Unassembled WGS sequence"/>
</dbReference>
<feature type="binding site" evidence="8">
    <location>
        <begin position="261"/>
        <end position="265"/>
    </location>
    <ligand>
        <name>GTP</name>
        <dbReference type="ChEBI" id="CHEBI:37565"/>
        <label>2</label>
    </ligand>
</feature>
<feature type="binding site" evidence="8">
    <location>
        <begin position="13"/>
        <end position="20"/>
    </location>
    <ligand>
        <name>GTP</name>
        <dbReference type="ChEBI" id="CHEBI:37565"/>
        <label>1</label>
    </ligand>
</feature>
<dbReference type="SUPFAM" id="SSF52540">
    <property type="entry name" value="P-loop containing nucleoside triphosphate hydrolases"/>
    <property type="match status" value="2"/>
</dbReference>
<accession>A0A2N2E8V8</accession>
<keyword evidence="5 8" id="KW-0547">Nucleotide-binding</keyword>
<comment type="subunit">
    <text evidence="8">Associates with the 50S ribosomal subunit.</text>
</comment>
<keyword evidence="6 8" id="KW-0342">GTP-binding</keyword>
<comment type="caution">
    <text evidence="12">The sequence shown here is derived from an EMBL/GenBank/DDBJ whole genome shotgun (WGS) entry which is preliminary data.</text>
</comment>
<gene>
    <name evidence="8 12" type="primary">der</name>
    <name evidence="12" type="ORF">CVU82_03775</name>
</gene>